<sequence length="86" mass="9781">MKLPVIKHLTQFIEDNDQDYIIETLEVLEALTEVPSLKDEELDVIGELISNMYGALEVNKMIKDGTDKKEALNTFMKRVLGAIDKD</sequence>
<dbReference type="EMBL" id="JBHUMD010000026">
    <property type="protein sequence ID" value="MFD2602922.1"/>
    <property type="molecule type" value="Genomic_DNA"/>
</dbReference>
<dbReference type="Pfam" id="PF22264">
    <property type="entry name" value="DUF6952"/>
    <property type="match status" value="1"/>
</dbReference>
<organism evidence="1 2">
    <name type="scientific">Flavobacterium suzhouense</name>
    <dbReference type="NCBI Taxonomy" id="1529638"/>
    <lineage>
        <taxon>Bacteria</taxon>
        <taxon>Pseudomonadati</taxon>
        <taxon>Bacteroidota</taxon>
        <taxon>Flavobacteriia</taxon>
        <taxon>Flavobacteriales</taxon>
        <taxon>Flavobacteriaceae</taxon>
        <taxon>Flavobacterium</taxon>
    </lineage>
</organism>
<protein>
    <submittedName>
        <fullName evidence="1">DUF6952 family protein</fullName>
    </submittedName>
</protein>
<name>A0ABW5NUX5_9FLAO</name>
<dbReference type="Proteomes" id="UP001597480">
    <property type="component" value="Unassembled WGS sequence"/>
</dbReference>
<evidence type="ECO:0000313" key="2">
    <source>
        <dbReference type="Proteomes" id="UP001597480"/>
    </source>
</evidence>
<keyword evidence="2" id="KW-1185">Reference proteome</keyword>
<reference evidence="2" key="1">
    <citation type="journal article" date="2019" name="Int. J. Syst. Evol. Microbiol.">
        <title>The Global Catalogue of Microorganisms (GCM) 10K type strain sequencing project: providing services to taxonomists for standard genome sequencing and annotation.</title>
        <authorList>
            <consortium name="The Broad Institute Genomics Platform"/>
            <consortium name="The Broad Institute Genome Sequencing Center for Infectious Disease"/>
            <person name="Wu L."/>
            <person name="Ma J."/>
        </authorList>
    </citation>
    <scope>NUCLEOTIDE SEQUENCE [LARGE SCALE GENOMIC DNA]</scope>
    <source>
        <strain evidence="2">KCTC 42107</strain>
    </source>
</reference>
<dbReference type="InterPro" id="IPR053810">
    <property type="entry name" value="DUF6952"/>
</dbReference>
<gene>
    <name evidence="1" type="ORF">ACFSR3_12700</name>
</gene>
<comment type="caution">
    <text evidence="1">The sequence shown here is derived from an EMBL/GenBank/DDBJ whole genome shotgun (WGS) entry which is preliminary data.</text>
</comment>
<evidence type="ECO:0000313" key="1">
    <source>
        <dbReference type="EMBL" id="MFD2602922.1"/>
    </source>
</evidence>
<accession>A0ABW5NUX5</accession>
<dbReference type="RefSeq" id="WP_114756697.1">
    <property type="nucleotide sequence ID" value="NZ_JBHUMD010000026.1"/>
</dbReference>
<proteinExistence type="predicted"/>